<dbReference type="Pfam" id="PF14226">
    <property type="entry name" value="DIOX_N"/>
    <property type="match status" value="1"/>
</dbReference>
<dbReference type="PRINTS" id="PR00682">
    <property type="entry name" value="IPNSYNTHASE"/>
</dbReference>
<keyword evidence="3 4" id="KW-0408">Iron</keyword>
<dbReference type="InterPro" id="IPR026992">
    <property type="entry name" value="DIOX_N"/>
</dbReference>
<dbReference type="eggNOG" id="KOG0143">
    <property type="taxonomic scope" value="Eukaryota"/>
</dbReference>
<dbReference type="GO" id="GO:0051213">
    <property type="term" value="F:dioxygenase activity"/>
    <property type="evidence" value="ECO:0007669"/>
    <property type="project" value="UniProtKB-KW"/>
</dbReference>
<dbReference type="InterPro" id="IPR050295">
    <property type="entry name" value="Plant_2OG-oxidoreductases"/>
</dbReference>
<dbReference type="KEGG" id="smo:SELMODRAFT_453245"/>
<dbReference type="HOGENOM" id="CLU_010119_16_3_1"/>
<evidence type="ECO:0000313" key="6">
    <source>
        <dbReference type="EMBL" id="EFJ10718.1"/>
    </source>
</evidence>
<feature type="domain" description="Fe2OG dioxygenase" evidence="5">
    <location>
        <begin position="183"/>
        <end position="282"/>
    </location>
</feature>
<evidence type="ECO:0000256" key="1">
    <source>
        <dbReference type="ARBA" id="ARBA00008056"/>
    </source>
</evidence>
<dbReference type="InterPro" id="IPR027443">
    <property type="entry name" value="IPNS-like_sf"/>
</dbReference>
<evidence type="ECO:0000259" key="5">
    <source>
        <dbReference type="PROSITE" id="PS51471"/>
    </source>
</evidence>
<reference evidence="6 7" key="1">
    <citation type="journal article" date="2011" name="Science">
        <title>The Selaginella genome identifies genetic changes associated with the evolution of vascular plants.</title>
        <authorList>
            <person name="Banks J.A."/>
            <person name="Nishiyama T."/>
            <person name="Hasebe M."/>
            <person name="Bowman J.L."/>
            <person name="Gribskov M."/>
            <person name="dePamphilis C."/>
            <person name="Albert V.A."/>
            <person name="Aono N."/>
            <person name="Aoyama T."/>
            <person name="Ambrose B.A."/>
            <person name="Ashton N.W."/>
            <person name="Axtell M.J."/>
            <person name="Barker E."/>
            <person name="Barker M.S."/>
            <person name="Bennetzen J.L."/>
            <person name="Bonawitz N.D."/>
            <person name="Chapple C."/>
            <person name="Cheng C."/>
            <person name="Correa L.G."/>
            <person name="Dacre M."/>
            <person name="DeBarry J."/>
            <person name="Dreyer I."/>
            <person name="Elias M."/>
            <person name="Engstrom E.M."/>
            <person name="Estelle M."/>
            <person name="Feng L."/>
            <person name="Finet C."/>
            <person name="Floyd S.K."/>
            <person name="Frommer W.B."/>
            <person name="Fujita T."/>
            <person name="Gramzow L."/>
            <person name="Gutensohn M."/>
            <person name="Harholt J."/>
            <person name="Hattori M."/>
            <person name="Heyl A."/>
            <person name="Hirai T."/>
            <person name="Hiwatashi Y."/>
            <person name="Ishikawa M."/>
            <person name="Iwata M."/>
            <person name="Karol K.G."/>
            <person name="Koehler B."/>
            <person name="Kolukisaoglu U."/>
            <person name="Kubo M."/>
            <person name="Kurata T."/>
            <person name="Lalonde S."/>
            <person name="Li K."/>
            <person name="Li Y."/>
            <person name="Litt A."/>
            <person name="Lyons E."/>
            <person name="Manning G."/>
            <person name="Maruyama T."/>
            <person name="Michael T.P."/>
            <person name="Mikami K."/>
            <person name="Miyazaki S."/>
            <person name="Morinaga S."/>
            <person name="Murata T."/>
            <person name="Mueller-Roeber B."/>
            <person name="Nelson D.R."/>
            <person name="Obara M."/>
            <person name="Oguri Y."/>
            <person name="Olmstead R.G."/>
            <person name="Onodera N."/>
            <person name="Petersen B.L."/>
            <person name="Pils B."/>
            <person name="Prigge M."/>
            <person name="Rensing S.A."/>
            <person name="Riano-Pachon D.M."/>
            <person name="Roberts A.W."/>
            <person name="Sato Y."/>
            <person name="Scheller H.V."/>
            <person name="Schulz B."/>
            <person name="Schulz C."/>
            <person name="Shakirov E.V."/>
            <person name="Shibagaki N."/>
            <person name="Shinohara N."/>
            <person name="Shippen D.E."/>
            <person name="Soerensen I."/>
            <person name="Sotooka R."/>
            <person name="Sugimoto N."/>
            <person name="Sugita M."/>
            <person name="Sumikawa N."/>
            <person name="Tanurdzic M."/>
            <person name="Theissen G."/>
            <person name="Ulvskov P."/>
            <person name="Wakazuki S."/>
            <person name="Weng J.K."/>
            <person name="Willats W.W."/>
            <person name="Wipf D."/>
            <person name="Wolf P.G."/>
            <person name="Yang L."/>
            <person name="Zimmer A.D."/>
            <person name="Zhu Q."/>
            <person name="Mitros T."/>
            <person name="Hellsten U."/>
            <person name="Loque D."/>
            <person name="Otillar R."/>
            <person name="Salamov A."/>
            <person name="Schmutz J."/>
            <person name="Shapiro H."/>
            <person name="Lindquist E."/>
            <person name="Lucas S."/>
            <person name="Rokhsar D."/>
            <person name="Grigoriev I.V."/>
        </authorList>
    </citation>
    <scope>NUCLEOTIDE SEQUENCE [LARGE SCALE GENOMIC DNA]</scope>
</reference>
<evidence type="ECO:0000256" key="2">
    <source>
        <dbReference type="ARBA" id="ARBA00022723"/>
    </source>
</evidence>
<protein>
    <submittedName>
        <fullName evidence="6">2-oxoacid-dependent dioxygenase</fullName>
    </submittedName>
</protein>
<dbReference type="InterPro" id="IPR005123">
    <property type="entry name" value="Oxoglu/Fe-dep_dioxygenase_dom"/>
</dbReference>
<dbReference type="InterPro" id="IPR044861">
    <property type="entry name" value="IPNS-like_FE2OG_OXY"/>
</dbReference>
<keyword evidence="7" id="KW-1185">Reference proteome</keyword>
<dbReference type="Pfam" id="PF03171">
    <property type="entry name" value="2OG-FeII_Oxy"/>
    <property type="match status" value="1"/>
</dbReference>
<dbReference type="PANTHER" id="PTHR47991">
    <property type="entry name" value="OXOGLUTARATE/IRON-DEPENDENT DIOXYGENASE"/>
    <property type="match status" value="1"/>
</dbReference>
<gene>
    <name evidence="6" type="ORF">SELMODRAFT_453245</name>
</gene>
<evidence type="ECO:0000256" key="4">
    <source>
        <dbReference type="RuleBase" id="RU003682"/>
    </source>
</evidence>
<keyword evidence="6" id="KW-0223">Dioxygenase</keyword>
<accession>D8SY16</accession>
<sequence>MGRVAPEENYLQDLNNRFQEAEVLDDSQVPIIDFSGDPKYIVDAIAWACQEWGFFQAINHGVPIASMKNVLKLAKEIFNQTSEENEAYNSLGNKLSDDPSEAYRYGSGFNNRKDEKAIDLKYFLRLDYSLARQEDIWPESPSCFREVMKKYHDQVSAFGHCLLDNISKGLGLENSYDLKVMGEKIICIMNYYLPYHTPELVKGLSAHSDPRAISILIQDDVGGLEVCKHGQWFAVKPVKDAFVVNIADQLQIITNAKYKSAEHRVRAHPEKSRLSVVAFFGPGLDTVVGPLPEMVSEKNPPLYRECVIKDYLTQFYAKGLDGKRSLDYVKLDHGAKV</sequence>
<dbReference type="AlphaFoldDB" id="D8SY16"/>
<evidence type="ECO:0000256" key="3">
    <source>
        <dbReference type="ARBA" id="ARBA00023004"/>
    </source>
</evidence>
<dbReference type="InParanoid" id="D8SY16"/>
<dbReference type="SUPFAM" id="SSF51197">
    <property type="entry name" value="Clavaminate synthase-like"/>
    <property type="match status" value="1"/>
</dbReference>
<organism evidence="7">
    <name type="scientific">Selaginella moellendorffii</name>
    <name type="common">Spikemoss</name>
    <dbReference type="NCBI Taxonomy" id="88036"/>
    <lineage>
        <taxon>Eukaryota</taxon>
        <taxon>Viridiplantae</taxon>
        <taxon>Streptophyta</taxon>
        <taxon>Embryophyta</taxon>
        <taxon>Tracheophyta</taxon>
        <taxon>Lycopodiopsida</taxon>
        <taxon>Selaginellales</taxon>
        <taxon>Selaginellaceae</taxon>
        <taxon>Selaginella</taxon>
    </lineage>
</organism>
<comment type="similarity">
    <text evidence="1 4">Belongs to the iron/ascorbate-dependent oxidoreductase family.</text>
</comment>
<dbReference type="EMBL" id="GL377652">
    <property type="protein sequence ID" value="EFJ10718.1"/>
    <property type="molecule type" value="Genomic_DNA"/>
</dbReference>
<evidence type="ECO:0000313" key="7">
    <source>
        <dbReference type="Proteomes" id="UP000001514"/>
    </source>
</evidence>
<name>D8SY16_SELML</name>
<dbReference type="Gene3D" id="2.60.120.330">
    <property type="entry name" value="B-lactam Antibiotic, Isopenicillin N Synthase, Chain"/>
    <property type="match status" value="1"/>
</dbReference>
<dbReference type="Proteomes" id="UP000001514">
    <property type="component" value="Unassembled WGS sequence"/>
</dbReference>
<proteinExistence type="inferred from homology"/>
<dbReference type="GO" id="GO:0046872">
    <property type="term" value="F:metal ion binding"/>
    <property type="evidence" value="ECO:0007669"/>
    <property type="project" value="UniProtKB-KW"/>
</dbReference>
<keyword evidence="2 4" id="KW-0479">Metal-binding</keyword>
<dbReference type="Gramene" id="EFJ10718">
    <property type="protein sequence ID" value="EFJ10718"/>
    <property type="gene ID" value="SELMODRAFT_453245"/>
</dbReference>
<dbReference type="OrthoDB" id="288590at2759"/>
<dbReference type="PROSITE" id="PS51471">
    <property type="entry name" value="FE2OG_OXY"/>
    <property type="match status" value="1"/>
</dbReference>
<keyword evidence="4" id="KW-0560">Oxidoreductase</keyword>